<dbReference type="PANTHER" id="PTHR42748:SF16">
    <property type="entry name" value="NMRA-LIKE FAMILY DOMAIN-CONTAINING PROTEIN 1"/>
    <property type="match status" value="1"/>
</dbReference>
<reference evidence="2" key="1">
    <citation type="submission" date="2024-06" db="UniProtKB">
        <authorList>
            <consortium name="Ensembl"/>
        </authorList>
    </citation>
    <scope>IDENTIFICATION</scope>
</reference>
<dbReference type="GeneTree" id="ENSGT00940000160872"/>
<dbReference type="SUPFAM" id="SSF51735">
    <property type="entry name" value="NAD(P)-binding Rossmann-fold domains"/>
    <property type="match status" value="1"/>
</dbReference>
<accession>M3Y1D0</accession>
<keyword evidence="1" id="KW-0521">NADP</keyword>
<dbReference type="InterPro" id="IPR036291">
    <property type="entry name" value="NAD(P)-bd_dom_sf"/>
</dbReference>
<dbReference type="eggNOG" id="ENOG502QQEA">
    <property type="taxonomic scope" value="Eukaryota"/>
</dbReference>
<dbReference type="PANTHER" id="PTHR42748">
    <property type="entry name" value="NITROGEN METABOLITE REPRESSION PROTEIN NMRA FAMILY MEMBER"/>
    <property type="match status" value="1"/>
</dbReference>
<sequence>AFEATSAQGGSVAWMLLEDGFRVAMVIWASGTRAAKELRLPGHRAMEGEGGPLAVLALTGVRAASIVSDDWGCGSQERDDQPGTLLAYPAQGLGLSLQGQLREADGCEAVVGHFEGKGEVEEYFWDIGVPGTSMQLVCCFKNLPLSQKTPKGKTLLMGYGPMDGISVTPLSPRVLRLLKMPEEYIGQNTGLSTYKYPMQDGATLLSRNIRRAMSEAKTSSEDWKYGFPSLGHDQHVPFHALQPAGDLGLTLRLNPNARALGPWLGQHQGDLAGL</sequence>
<dbReference type="HOGENOM" id="CLU_007383_8_2_1"/>
<dbReference type="InterPro" id="IPR051164">
    <property type="entry name" value="NmrA-like_oxidored"/>
</dbReference>
<dbReference type="STRING" id="9669.ENSMPUP00000005131"/>
<dbReference type="Gene3D" id="3.40.50.720">
    <property type="entry name" value="NAD(P)-binding Rossmann-like Domain"/>
    <property type="match status" value="1"/>
</dbReference>
<evidence type="ECO:0000256" key="1">
    <source>
        <dbReference type="ARBA" id="ARBA00022857"/>
    </source>
</evidence>
<dbReference type="AlphaFoldDB" id="M3Y1D0"/>
<dbReference type="Gene3D" id="3.90.25.10">
    <property type="entry name" value="UDP-galactose 4-epimerase, domain 1"/>
    <property type="match status" value="1"/>
</dbReference>
<proteinExistence type="predicted"/>
<evidence type="ECO:0000313" key="2">
    <source>
        <dbReference type="Ensembl" id="ENSMPUP00000005131.1"/>
    </source>
</evidence>
<organism evidence="2">
    <name type="scientific">Mustela putorius furo</name>
    <name type="common">European domestic ferret</name>
    <name type="synonym">Mustela furo</name>
    <dbReference type="NCBI Taxonomy" id="9669"/>
    <lineage>
        <taxon>Eukaryota</taxon>
        <taxon>Metazoa</taxon>
        <taxon>Chordata</taxon>
        <taxon>Craniata</taxon>
        <taxon>Vertebrata</taxon>
        <taxon>Euteleostomi</taxon>
        <taxon>Mammalia</taxon>
        <taxon>Eutheria</taxon>
        <taxon>Laurasiatheria</taxon>
        <taxon>Carnivora</taxon>
        <taxon>Caniformia</taxon>
        <taxon>Musteloidea</taxon>
        <taxon>Mustelidae</taxon>
        <taxon>Mustelinae</taxon>
        <taxon>Mustela</taxon>
    </lineage>
</organism>
<dbReference type="InParanoid" id="M3Y1D0"/>
<name>M3Y1D0_MUSPF</name>
<dbReference type="EMBL" id="AEYP01065466">
    <property type="status" value="NOT_ANNOTATED_CDS"/>
    <property type="molecule type" value="Genomic_DNA"/>
</dbReference>
<protein>
    <submittedName>
        <fullName evidence="2">Uncharacterized protein</fullName>
    </submittedName>
</protein>
<dbReference type="GO" id="GO:0005634">
    <property type="term" value="C:nucleus"/>
    <property type="evidence" value="ECO:0007669"/>
    <property type="project" value="TreeGrafter"/>
</dbReference>
<dbReference type="Ensembl" id="ENSMPUT00000005218.1">
    <property type="protein sequence ID" value="ENSMPUP00000005131.1"/>
    <property type="gene ID" value="ENSMPUG00000005169.1"/>
</dbReference>